<dbReference type="EMBL" id="AZAJ01000001">
    <property type="protein sequence ID" value="ETA69432.1"/>
    <property type="molecule type" value="Genomic_DNA"/>
</dbReference>
<comment type="caution">
    <text evidence="8">The sequence shown here is derived from an EMBL/GenBank/DDBJ whole genome shotgun (WGS) entry which is preliminary data.</text>
</comment>
<evidence type="ECO:0000256" key="6">
    <source>
        <dbReference type="SAM" id="Phobius"/>
    </source>
</evidence>
<dbReference type="PANTHER" id="PTHR31040">
    <property type="entry name" value="NURIM"/>
    <property type="match status" value="1"/>
</dbReference>
<dbReference type="Pfam" id="PF07298">
    <property type="entry name" value="NnrU"/>
    <property type="match status" value="1"/>
</dbReference>
<evidence type="ECO:0000256" key="3">
    <source>
        <dbReference type="ARBA" id="ARBA00022692"/>
    </source>
</evidence>
<evidence type="ECO:0000256" key="4">
    <source>
        <dbReference type="ARBA" id="ARBA00022989"/>
    </source>
</evidence>
<sequence length="202" mass="23440">MFASIFILVLCLAGFAFIHSLLASLPVKRFIRRSLGSKADTLYMPVYNLIAVITIIPLVYVLYKYPGEFLYVIPSPWRWLMVAGQVVAFIVGPRALRDAPHRFKLRAQLSAPNSPEAGHLDIHGIYRWIRDPFLFSGLVIMWLTPFMTTNLLVIYILTTVYLVIGSLHWESRLVAQFGDQYRDYQKHVHRIIPRLKPYYEKE</sequence>
<proteinExistence type="inferred from homology"/>
<gene>
    <name evidence="8" type="ORF">MettiDRAFT_2932</name>
</gene>
<organism evidence="8 9">
    <name type="scientific">Methanolobus tindarius DSM 2278</name>
    <dbReference type="NCBI Taxonomy" id="1090322"/>
    <lineage>
        <taxon>Archaea</taxon>
        <taxon>Methanobacteriati</taxon>
        <taxon>Methanobacteriota</taxon>
        <taxon>Stenosarchaea group</taxon>
        <taxon>Methanomicrobia</taxon>
        <taxon>Methanosarcinales</taxon>
        <taxon>Methanosarcinaceae</taxon>
        <taxon>Methanolobus</taxon>
    </lineage>
</organism>
<evidence type="ECO:0000256" key="2">
    <source>
        <dbReference type="ARBA" id="ARBA00010631"/>
    </source>
</evidence>
<feature type="transmembrane region" description="Helical" evidence="6">
    <location>
        <begin position="133"/>
        <end position="164"/>
    </location>
</feature>
<dbReference type="InterPro" id="IPR009915">
    <property type="entry name" value="NnrU_dom"/>
</dbReference>
<dbReference type="PANTHER" id="PTHR31040:SF1">
    <property type="entry name" value="NURIM"/>
    <property type="match status" value="1"/>
</dbReference>
<evidence type="ECO:0000313" key="9">
    <source>
        <dbReference type="Proteomes" id="UP000019483"/>
    </source>
</evidence>
<keyword evidence="5 6" id="KW-0472">Membrane</keyword>
<feature type="domain" description="NnrU" evidence="7">
    <location>
        <begin position="7"/>
        <end position="136"/>
    </location>
</feature>
<comment type="similarity">
    <text evidence="2">Belongs to the nurim family.</text>
</comment>
<dbReference type="InterPro" id="IPR033580">
    <property type="entry name" value="Nurim-like"/>
</dbReference>
<dbReference type="GO" id="GO:0016020">
    <property type="term" value="C:membrane"/>
    <property type="evidence" value="ECO:0007669"/>
    <property type="project" value="UniProtKB-SubCell"/>
</dbReference>
<dbReference type="Proteomes" id="UP000019483">
    <property type="component" value="Unassembled WGS sequence"/>
</dbReference>
<feature type="transmembrane region" description="Helical" evidence="6">
    <location>
        <begin position="6"/>
        <end position="25"/>
    </location>
</feature>
<feature type="transmembrane region" description="Helical" evidence="6">
    <location>
        <begin position="77"/>
        <end position="96"/>
    </location>
</feature>
<feature type="transmembrane region" description="Helical" evidence="6">
    <location>
        <begin position="46"/>
        <end position="65"/>
    </location>
</feature>
<reference evidence="8 9" key="1">
    <citation type="submission" date="2013-08" db="EMBL/GenBank/DDBJ databases">
        <authorList>
            <consortium name="DOE Joint Genome Institute"/>
            <person name="Eisen J."/>
            <person name="Huntemann M."/>
            <person name="Han J."/>
            <person name="Chen A."/>
            <person name="Kyrpides N."/>
            <person name="Mavromatis K."/>
            <person name="Markowitz V."/>
            <person name="Palaniappan K."/>
            <person name="Ivanova N."/>
            <person name="Schaumberg A."/>
            <person name="Pati A."/>
            <person name="Liolios K."/>
            <person name="Nordberg H.P."/>
            <person name="Cantor M.N."/>
            <person name="Hua S.X."/>
            <person name="Woyke T."/>
        </authorList>
    </citation>
    <scope>NUCLEOTIDE SEQUENCE [LARGE SCALE GENOMIC DNA]</scope>
    <source>
        <strain evidence="8 9">DSM 2278</strain>
    </source>
</reference>
<dbReference type="AlphaFoldDB" id="W9E0F2"/>
<comment type="subcellular location">
    <subcellularLocation>
        <location evidence="1">Membrane</location>
        <topology evidence="1">Multi-pass membrane protein</topology>
    </subcellularLocation>
</comment>
<keyword evidence="3 6" id="KW-0812">Transmembrane</keyword>
<keyword evidence="9" id="KW-1185">Reference proteome</keyword>
<accession>W9E0F2</accession>
<protein>
    <recommendedName>
        <fullName evidence="7">NnrU domain-containing protein</fullName>
    </recommendedName>
</protein>
<evidence type="ECO:0000259" key="7">
    <source>
        <dbReference type="Pfam" id="PF07298"/>
    </source>
</evidence>
<name>W9E0F2_METTI</name>
<dbReference type="Gene3D" id="1.20.120.1630">
    <property type="match status" value="1"/>
</dbReference>
<keyword evidence="4 6" id="KW-1133">Transmembrane helix</keyword>
<evidence type="ECO:0000256" key="5">
    <source>
        <dbReference type="ARBA" id="ARBA00023136"/>
    </source>
</evidence>
<evidence type="ECO:0000313" key="8">
    <source>
        <dbReference type="EMBL" id="ETA69432.1"/>
    </source>
</evidence>
<evidence type="ECO:0000256" key="1">
    <source>
        <dbReference type="ARBA" id="ARBA00004141"/>
    </source>
</evidence>
<dbReference type="OrthoDB" id="134995at2157"/>
<dbReference type="STRING" id="1090322.MettiDRAFT_2932"/>
<dbReference type="RefSeq" id="WP_023846564.1">
    <property type="nucleotide sequence ID" value="NZ_AZAJ01000001.1"/>
</dbReference>